<feature type="chain" id="PRO_5008544285" description="Cadherin domain-containing protein" evidence="1">
    <location>
        <begin position="23"/>
        <end position="169"/>
    </location>
</feature>
<dbReference type="Proteomes" id="UP000094147">
    <property type="component" value="Chromosome"/>
</dbReference>
<proteinExistence type="predicted"/>
<evidence type="ECO:0008006" key="4">
    <source>
        <dbReference type="Google" id="ProtNLM"/>
    </source>
</evidence>
<feature type="signal peptide" evidence="1">
    <location>
        <begin position="1"/>
        <end position="22"/>
    </location>
</feature>
<dbReference type="AlphaFoldDB" id="A0A1B3B8W9"/>
<name>A0A1B3B8W9_9GAMM</name>
<keyword evidence="3" id="KW-1185">Reference proteome</keyword>
<sequence precursor="true">MKIVHATKLTPLICLLILAACSDNDYTEPEMNQAPVATKLTVTTETDTEVMDQLQANDPDGDSLTFSIFAEPQSGTVQLSADGSFTYTPAKEFTGSDIFTFVASDGSLSSAVTEVDITVNVKQEVFSSYSRTSYSKSSGDEPSGVNGREFIFDVTTTDTYQDLVQDGEQ</sequence>
<evidence type="ECO:0000256" key="1">
    <source>
        <dbReference type="SAM" id="SignalP"/>
    </source>
</evidence>
<reference evidence="3" key="1">
    <citation type="submission" date="2015-08" db="EMBL/GenBank/DDBJ databases">
        <authorList>
            <person name="Kim K.M."/>
        </authorList>
    </citation>
    <scope>NUCLEOTIDE SEQUENCE [LARGE SCALE GENOMIC DNA]</scope>
    <source>
        <strain evidence="3">KCTC 23892</strain>
    </source>
</reference>
<accession>A0A1B3B8W9</accession>
<dbReference type="RefSeq" id="WP_068989317.1">
    <property type="nucleotide sequence ID" value="NZ_CP012418.1"/>
</dbReference>
<dbReference type="OrthoDB" id="5769598at2"/>
<evidence type="ECO:0000313" key="2">
    <source>
        <dbReference type="EMBL" id="AOE49247.1"/>
    </source>
</evidence>
<dbReference type="STRING" id="1144748.KS2013_523"/>
<gene>
    <name evidence="2" type="ORF">KS2013_523</name>
</gene>
<keyword evidence="1" id="KW-0732">Signal</keyword>
<dbReference type="InterPro" id="IPR015919">
    <property type="entry name" value="Cadherin-like_sf"/>
</dbReference>
<dbReference type="GO" id="GO:0016020">
    <property type="term" value="C:membrane"/>
    <property type="evidence" value="ECO:0007669"/>
    <property type="project" value="InterPro"/>
</dbReference>
<dbReference type="Pfam" id="PF17963">
    <property type="entry name" value="Big_9"/>
    <property type="match status" value="1"/>
</dbReference>
<protein>
    <recommendedName>
        <fullName evidence="4">Cadherin domain-containing protein</fullName>
    </recommendedName>
</protein>
<dbReference type="SUPFAM" id="SSF49313">
    <property type="entry name" value="Cadherin-like"/>
    <property type="match status" value="1"/>
</dbReference>
<dbReference type="Gene3D" id="2.60.40.3440">
    <property type="match status" value="1"/>
</dbReference>
<dbReference type="KEGG" id="ksd:KS2013_523"/>
<dbReference type="PROSITE" id="PS51257">
    <property type="entry name" value="PROKAR_LIPOPROTEIN"/>
    <property type="match status" value="1"/>
</dbReference>
<dbReference type="EMBL" id="CP012418">
    <property type="protein sequence ID" value="AOE49247.1"/>
    <property type="molecule type" value="Genomic_DNA"/>
</dbReference>
<evidence type="ECO:0000313" key="3">
    <source>
        <dbReference type="Proteomes" id="UP000094147"/>
    </source>
</evidence>
<dbReference type="GO" id="GO:0005509">
    <property type="term" value="F:calcium ion binding"/>
    <property type="evidence" value="ECO:0007669"/>
    <property type="project" value="InterPro"/>
</dbReference>
<organism evidence="2 3">
    <name type="scientific">Kangiella sediminilitoris</name>
    <dbReference type="NCBI Taxonomy" id="1144748"/>
    <lineage>
        <taxon>Bacteria</taxon>
        <taxon>Pseudomonadati</taxon>
        <taxon>Pseudomonadota</taxon>
        <taxon>Gammaproteobacteria</taxon>
        <taxon>Kangiellales</taxon>
        <taxon>Kangiellaceae</taxon>
        <taxon>Kangiella</taxon>
    </lineage>
</organism>